<organism evidence="2 3">
    <name type="scientific">Streptococcus dysgalactiae</name>
    <dbReference type="NCBI Taxonomy" id="1334"/>
    <lineage>
        <taxon>Bacteria</taxon>
        <taxon>Bacillati</taxon>
        <taxon>Bacillota</taxon>
        <taxon>Bacilli</taxon>
        <taxon>Lactobacillales</taxon>
        <taxon>Streptococcaceae</taxon>
        <taxon>Streptococcus</taxon>
    </lineage>
</organism>
<sequence>MKKLDTTLRLHPVKASEKEAKPTSKSTVEEIKRYLTSQGIDFSGKTLKSDLLALAGVEEV</sequence>
<comment type="caution">
    <text evidence="2">The sequence shown here is derived from an EMBL/GenBank/DDBJ whole genome shotgun (WGS) entry which is preliminary data.</text>
</comment>
<dbReference type="EMBL" id="JAUSTL010000006">
    <property type="protein sequence ID" value="MDQ0262738.1"/>
    <property type="molecule type" value="Genomic_DNA"/>
</dbReference>
<proteinExistence type="predicted"/>
<feature type="region of interest" description="Disordered" evidence="1">
    <location>
        <begin position="1"/>
        <end position="25"/>
    </location>
</feature>
<protein>
    <recommendedName>
        <fullName evidence="4">Phage protein</fullName>
    </recommendedName>
</protein>
<keyword evidence="3" id="KW-1185">Reference proteome</keyword>
<gene>
    <name evidence="2" type="ORF">J2S26_000813</name>
</gene>
<dbReference type="InterPro" id="IPR036361">
    <property type="entry name" value="SAP_dom_sf"/>
</dbReference>
<evidence type="ECO:0000256" key="1">
    <source>
        <dbReference type="SAM" id="MobiDB-lite"/>
    </source>
</evidence>
<evidence type="ECO:0000313" key="3">
    <source>
        <dbReference type="Proteomes" id="UP001237071"/>
    </source>
</evidence>
<name>A0ABU0A621_STRDY</name>
<evidence type="ECO:0000313" key="2">
    <source>
        <dbReference type="EMBL" id="MDQ0262738.1"/>
    </source>
</evidence>
<evidence type="ECO:0008006" key="4">
    <source>
        <dbReference type="Google" id="ProtNLM"/>
    </source>
</evidence>
<dbReference type="Gene3D" id="1.10.720.30">
    <property type="entry name" value="SAP domain"/>
    <property type="match status" value="1"/>
</dbReference>
<dbReference type="Proteomes" id="UP001237071">
    <property type="component" value="Unassembled WGS sequence"/>
</dbReference>
<reference evidence="2 3" key="1">
    <citation type="submission" date="2023-07" db="EMBL/GenBank/DDBJ databases">
        <title>Genomic Encyclopedia of Type Strains, Phase IV (KMG-IV): sequencing the most valuable type-strain genomes for metagenomic binning, comparative biology and taxonomic classification.</title>
        <authorList>
            <person name="Goeker M."/>
        </authorList>
    </citation>
    <scope>NUCLEOTIDE SEQUENCE [LARGE SCALE GENOMIC DNA]</scope>
    <source>
        <strain evidence="2 3">DSM 23147</strain>
    </source>
</reference>
<accession>A0ABU0A621</accession>